<dbReference type="SMART" id="SM00267">
    <property type="entry name" value="GGDEF"/>
    <property type="match status" value="1"/>
</dbReference>
<dbReference type="NCBIfam" id="TIGR00254">
    <property type="entry name" value="GGDEF"/>
    <property type="match status" value="1"/>
</dbReference>
<dbReference type="Proteomes" id="UP000028630">
    <property type="component" value="Unassembled WGS sequence"/>
</dbReference>
<dbReference type="PANTHER" id="PTHR45138:SF9">
    <property type="entry name" value="DIGUANYLATE CYCLASE DGCM-RELATED"/>
    <property type="match status" value="1"/>
</dbReference>
<sequence length="521" mass="57902">MNNKWLPTLNLRLLIVSFALLITLITLCNSFYSAYRVQRQVLIDHALEQNQAYAERVASSIEQYLNVAQERLAYGASILGNDFHNQKVLDDESKRLQQQDSDFDTISVVDAEGRILSSFPPEHDLVGQVLIAPDSQQGVQERKPAVSNVYKLSSDSLLVYVSQPITDNRGTYLGFISGANYLQKKNMLSALVSNHFHQDDTQVYVVDRDGQMLSHSDTSRIGNKERSAVVKAVVQGNRGAMEVVNSHDVRMLAGYARVPSSGWGVVAQQPKEKTLAALGGLMRQMLMGALPLGLIGLLILWWLANEIVRPLRQLADSAAVIDSTDSVERVQAVRSWYIEAAHIKQALLNGINLIREKMNWLSSQAYTDPLTGLLNRRAMDAALVQMVETRRPFAVISMDIDHFKQVNDTFGHDVGNITLRTLAQLMQLCCRDVDLACREGGEEFTLLLPDIATADAALVGERLRVLVEQTQIETVGHITISLGVASWPHDGELVAEVMKRADELMYQAKRAGRNRLVASVE</sequence>
<comment type="subcellular location">
    <subcellularLocation>
        <location evidence="2">Cell membrane</location>
        <topology evidence="2">Multi-pass membrane protein</topology>
    </subcellularLocation>
</comment>
<feature type="transmembrane region" description="Helical" evidence="11">
    <location>
        <begin position="285"/>
        <end position="304"/>
    </location>
</feature>
<dbReference type="FunFam" id="3.30.70.270:FF:000001">
    <property type="entry name" value="Diguanylate cyclase domain protein"/>
    <property type="match status" value="1"/>
</dbReference>
<protein>
    <recommendedName>
        <fullName evidence="4">diguanylate cyclase</fullName>
        <ecNumber evidence="4">2.7.7.65</ecNumber>
    </recommendedName>
</protein>
<evidence type="ECO:0000256" key="10">
    <source>
        <dbReference type="ARBA" id="ARBA00034247"/>
    </source>
</evidence>
<dbReference type="Gene3D" id="3.30.450.20">
    <property type="entry name" value="PAS domain"/>
    <property type="match status" value="1"/>
</dbReference>
<name>A0A085AA39_9ENTR</name>
<dbReference type="AlphaFoldDB" id="A0A085AA39"/>
<keyword evidence="8" id="KW-0547">Nucleotide-binding</keyword>
<evidence type="ECO:0000256" key="11">
    <source>
        <dbReference type="SAM" id="Phobius"/>
    </source>
</evidence>
<dbReference type="CDD" id="cd12912">
    <property type="entry name" value="PDC2_MCP_like"/>
    <property type="match status" value="1"/>
</dbReference>
<dbReference type="InterPro" id="IPR029787">
    <property type="entry name" value="Nucleotide_cyclase"/>
</dbReference>
<dbReference type="InterPro" id="IPR029151">
    <property type="entry name" value="Sensor-like_sf"/>
</dbReference>
<dbReference type="InterPro" id="IPR000160">
    <property type="entry name" value="GGDEF_dom"/>
</dbReference>
<dbReference type="GO" id="GO:0005525">
    <property type="term" value="F:GTP binding"/>
    <property type="evidence" value="ECO:0007669"/>
    <property type="project" value="UniProtKB-KW"/>
</dbReference>
<accession>A0A085AA39</accession>
<dbReference type="CDD" id="cd01949">
    <property type="entry name" value="GGDEF"/>
    <property type="match status" value="1"/>
</dbReference>
<comment type="cofactor">
    <cofactor evidence="1">
        <name>Mg(2+)</name>
        <dbReference type="ChEBI" id="CHEBI:18420"/>
    </cofactor>
</comment>
<evidence type="ECO:0000256" key="2">
    <source>
        <dbReference type="ARBA" id="ARBA00004651"/>
    </source>
</evidence>
<dbReference type="Pfam" id="PF00990">
    <property type="entry name" value="GGDEF"/>
    <property type="match status" value="1"/>
</dbReference>
<dbReference type="EC" id="2.7.7.65" evidence="4"/>
<dbReference type="InterPro" id="IPR033479">
    <property type="entry name" value="dCache_1"/>
</dbReference>
<keyword evidence="6 11" id="KW-0812">Transmembrane</keyword>
<keyword evidence="5" id="KW-1003">Cell membrane</keyword>
<dbReference type="PROSITE" id="PS50887">
    <property type="entry name" value="GGDEF"/>
    <property type="match status" value="1"/>
</dbReference>
<dbReference type="PANTHER" id="PTHR45138">
    <property type="entry name" value="REGULATORY COMPONENTS OF SENSORY TRANSDUCTION SYSTEM"/>
    <property type="match status" value="1"/>
</dbReference>
<comment type="pathway">
    <text evidence="3">Purine metabolism; 3',5'-cyclic di-GMP biosynthesis.</text>
</comment>
<evidence type="ECO:0000256" key="4">
    <source>
        <dbReference type="ARBA" id="ARBA00012528"/>
    </source>
</evidence>
<dbReference type="InterPro" id="IPR043128">
    <property type="entry name" value="Rev_trsase/Diguanyl_cyclase"/>
</dbReference>
<keyword evidence="7 11" id="KW-1133">Transmembrane helix</keyword>
<dbReference type="GO" id="GO:0016829">
    <property type="term" value="F:lyase activity"/>
    <property type="evidence" value="ECO:0007669"/>
    <property type="project" value="UniProtKB-KW"/>
</dbReference>
<evidence type="ECO:0000256" key="3">
    <source>
        <dbReference type="ARBA" id="ARBA00004665"/>
    </source>
</evidence>
<feature type="domain" description="GGDEF" evidence="12">
    <location>
        <begin position="391"/>
        <end position="521"/>
    </location>
</feature>
<dbReference type="CDD" id="cd18773">
    <property type="entry name" value="PDC1_HK_sensor"/>
    <property type="match status" value="1"/>
</dbReference>
<evidence type="ECO:0000256" key="9">
    <source>
        <dbReference type="ARBA" id="ARBA00023136"/>
    </source>
</evidence>
<dbReference type="Pfam" id="PF02743">
    <property type="entry name" value="dCache_1"/>
    <property type="match status" value="1"/>
</dbReference>
<dbReference type="GO" id="GO:0005886">
    <property type="term" value="C:plasma membrane"/>
    <property type="evidence" value="ECO:0007669"/>
    <property type="project" value="UniProtKB-SubCell"/>
</dbReference>
<dbReference type="EMBL" id="JMTB01000070">
    <property type="protein sequence ID" value="KFC07084.1"/>
    <property type="molecule type" value="Genomic_DNA"/>
</dbReference>
<dbReference type="InterPro" id="IPR050469">
    <property type="entry name" value="Diguanylate_Cyclase"/>
</dbReference>
<reference evidence="14" key="1">
    <citation type="submission" date="2014-05" db="EMBL/GenBank/DDBJ databases">
        <title>ATOL: Assembling a taxonomically balanced genome-scale reconstruction of the evolutionary history of the Enterobacteriaceae.</title>
        <authorList>
            <person name="Plunkett G. III"/>
            <person name="Neeno-Eckwall E.C."/>
            <person name="Glasner J.D."/>
            <person name="Perna N.T."/>
        </authorList>
    </citation>
    <scope>NUCLEOTIDE SEQUENCE [LARGE SCALE GENOMIC DNA]</scope>
    <source>
        <strain evidence="14">ATCC 49490</strain>
    </source>
</reference>
<keyword evidence="13" id="KW-0456">Lyase</keyword>
<keyword evidence="14" id="KW-1185">Reference proteome</keyword>
<evidence type="ECO:0000256" key="8">
    <source>
        <dbReference type="ARBA" id="ARBA00023134"/>
    </source>
</evidence>
<gene>
    <name evidence="13" type="ORF">GTGU_02123</name>
</gene>
<dbReference type="Gene3D" id="3.30.70.270">
    <property type="match status" value="1"/>
</dbReference>
<proteinExistence type="predicted"/>
<keyword evidence="9 11" id="KW-0472">Membrane</keyword>
<keyword evidence="8" id="KW-0342">GTP-binding</keyword>
<dbReference type="eggNOG" id="COG3706">
    <property type="taxonomic scope" value="Bacteria"/>
</dbReference>
<evidence type="ECO:0000313" key="14">
    <source>
        <dbReference type="Proteomes" id="UP000028630"/>
    </source>
</evidence>
<dbReference type="Gene3D" id="6.10.340.10">
    <property type="match status" value="1"/>
</dbReference>
<organism evidence="13 14">
    <name type="scientific">Trabulsiella guamensis ATCC 49490</name>
    <dbReference type="NCBI Taxonomy" id="1005994"/>
    <lineage>
        <taxon>Bacteria</taxon>
        <taxon>Pseudomonadati</taxon>
        <taxon>Pseudomonadota</taxon>
        <taxon>Gammaproteobacteria</taxon>
        <taxon>Enterobacterales</taxon>
        <taxon>Enterobacteriaceae</taxon>
        <taxon>Trabulsiella</taxon>
    </lineage>
</organism>
<feature type="transmembrane region" description="Helical" evidence="11">
    <location>
        <begin position="12"/>
        <end position="32"/>
    </location>
</feature>
<evidence type="ECO:0000256" key="6">
    <source>
        <dbReference type="ARBA" id="ARBA00022692"/>
    </source>
</evidence>
<evidence type="ECO:0000313" key="13">
    <source>
        <dbReference type="EMBL" id="KFC07084.1"/>
    </source>
</evidence>
<evidence type="ECO:0000256" key="7">
    <source>
        <dbReference type="ARBA" id="ARBA00022989"/>
    </source>
</evidence>
<dbReference type="RefSeq" id="WP_038156461.1">
    <property type="nucleotide sequence ID" value="NZ_JMTB01000070.1"/>
</dbReference>
<dbReference type="GO" id="GO:0052621">
    <property type="term" value="F:diguanylate cyclase activity"/>
    <property type="evidence" value="ECO:0007669"/>
    <property type="project" value="UniProtKB-EC"/>
</dbReference>
<dbReference type="SUPFAM" id="SSF103190">
    <property type="entry name" value="Sensory domain-like"/>
    <property type="match status" value="2"/>
</dbReference>
<dbReference type="OrthoDB" id="9812260at2"/>
<dbReference type="SUPFAM" id="SSF55073">
    <property type="entry name" value="Nucleotide cyclase"/>
    <property type="match status" value="1"/>
</dbReference>
<evidence type="ECO:0000256" key="1">
    <source>
        <dbReference type="ARBA" id="ARBA00001946"/>
    </source>
</evidence>
<evidence type="ECO:0000259" key="12">
    <source>
        <dbReference type="PROSITE" id="PS50887"/>
    </source>
</evidence>
<comment type="caution">
    <text evidence="13">The sequence shown here is derived from an EMBL/GenBank/DDBJ whole genome shotgun (WGS) entry which is preliminary data.</text>
</comment>
<comment type="catalytic activity">
    <reaction evidence="10">
        <text>2 GTP = 3',3'-c-di-GMP + 2 diphosphate</text>
        <dbReference type="Rhea" id="RHEA:24898"/>
        <dbReference type="ChEBI" id="CHEBI:33019"/>
        <dbReference type="ChEBI" id="CHEBI:37565"/>
        <dbReference type="ChEBI" id="CHEBI:58805"/>
        <dbReference type="EC" id="2.7.7.65"/>
    </reaction>
</comment>
<evidence type="ECO:0000256" key="5">
    <source>
        <dbReference type="ARBA" id="ARBA00022475"/>
    </source>
</evidence>